<keyword evidence="4" id="KW-1185">Reference proteome</keyword>
<protein>
    <submittedName>
        <fullName evidence="3">Uncharacterized protein</fullName>
    </submittedName>
</protein>
<sequence length="180" mass="19540">MCNRNFVSFLLCVLQVYLALAGSHGCLTKTLESSSAWLNKALAMQCLHLLTYVGPEVVTEARQRAEEIFPAEVVSSIQRIVIAVVQQGPPSPTHCSHRLYLHLIASGLSVLYNLVVCAPGQVLGNIIVTACRPFAFYGLPGYSHGDLVDHCPTPSMDFSLSPTQDSDSSSRLPKLQKNLA</sequence>
<proteinExistence type="predicted"/>
<accession>A0A5B7J6Y9</accession>
<feature type="region of interest" description="Disordered" evidence="1">
    <location>
        <begin position="158"/>
        <end position="180"/>
    </location>
</feature>
<feature type="signal peptide" evidence="2">
    <location>
        <begin position="1"/>
        <end position="21"/>
    </location>
</feature>
<evidence type="ECO:0000256" key="2">
    <source>
        <dbReference type="SAM" id="SignalP"/>
    </source>
</evidence>
<reference evidence="3 4" key="1">
    <citation type="submission" date="2019-05" db="EMBL/GenBank/DDBJ databases">
        <title>Another draft genome of Portunus trituberculatus and its Hox gene families provides insights of decapod evolution.</title>
        <authorList>
            <person name="Jeong J.-H."/>
            <person name="Song I."/>
            <person name="Kim S."/>
            <person name="Choi T."/>
            <person name="Kim D."/>
            <person name="Ryu S."/>
            <person name="Kim W."/>
        </authorList>
    </citation>
    <scope>NUCLEOTIDE SEQUENCE [LARGE SCALE GENOMIC DNA]</scope>
    <source>
        <tissue evidence="3">Muscle</tissue>
    </source>
</reference>
<dbReference type="AlphaFoldDB" id="A0A5B7J6Y9"/>
<keyword evidence="2" id="KW-0732">Signal</keyword>
<dbReference type="EMBL" id="VSRR010078529">
    <property type="protein sequence ID" value="MPC88668.1"/>
    <property type="molecule type" value="Genomic_DNA"/>
</dbReference>
<dbReference type="Proteomes" id="UP000324222">
    <property type="component" value="Unassembled WGS sequence"/>
</dbReference>
<gene>
    <name evidence="3" type="ORF">E2C01_083586</name>
</gene>
<dbReference type="OrthoDB" id="66533at2759"/>
<evidence type="ECO:0000313" key="4">
    <source>
        <dbReference type="Proteomes" id="UP000324222"/>
    </source>
</evidence>
<organism evidence="3 4">
    <name type="scientific">Portunus trituberculatus</name>
    <name type="common">Swimming crab</name>
    <name type="synonym">Neptunus trituberculatus</name>
    <dbReference type="NCBI Taxonomy" id="210409"/>
    <lineage>
        <taxon>Eukaryota</taxon>
        <taxon>Metazoa</taxon>
        <taxon>Ecdysozoa</taxon>
        <taxon>Arthropoda</taxon>
        <taxon>Crustacea</taxon>
        <taxon>Multicrustacea</taxon>
        <taxon>Malacostraca</taxon>
        <taxon>Eumalacostraca</taxon>
        <taxon>Eucarida</taxon>
        <taxon>Decapoda</taxon>
        <taxon>Pleocyemata</taxon>
        <taxon>Brachyura</taxon>
        <taxon>Eubrachyura</taxon>
        <taxon>Portunoidea</taxon>
        <taxon>Portunidae</taxon>
        <taxon>Portuninae</taxon>
        <taxon>Portunus</taxon>
    </lineage>
</organism>
<feature type="chain" id="PRO_5022735992" evidence="2">
    <location>
        <begin position="22"/>
        <end position="180"/>
    </location>
</feature>
<evidence type="ECO:0000313" key="3">
    <source>
        <dbReference type="EMBL" id="MPC88668.1"/>
    </source>
</evidence>
<name>A0A5B7J6Y9_PORTR</name>
<evidence type="ECO:0000256" key="1">
    <source>
        <dbReference type="SAM" id="MobiDB-lite"/>
    </source>
</evidence>
<comment type="caution">
    <text evidence="3">The sequence shown here is derived from an EMBL/GenBank/DDBJ whole genome shotgun (WGS) entry which is preliminary data.</text>
</comment>